<name>S7QN84_GLOTA</name>
<proteinExistence type="predicted"/>
<sequence length="310" mass="33351">MPATANSLSGMNNAPRKVSIPSKLNPLAQALSINTALLSPPLPSSTLSLVPPPPIPHGNLPTTPTSPLPPLPPNDALRKPYHLMSLLRQTMSSKTGGYITRRLHVPYEVWSQGGVKLNNLAEKVRVVEVLCSALEDVEKCSAEVFGAGNVSSGMGLGIGSVGRKEGESWAAKLDDFSSVCDSVVANFGKKLGVGEGFALQKKSGMTSWGGKLTRQFDKFTAGKNLDSPTAYTQGLCRLFSQAQLLDEHTKAIMSQAPTYAALPADIRTALDFKLKHASDFFARVVLTFVIRDLSLLLDKYAKKCEKWLAE</sequence>
<gene>
    <name evidence="1" type="ORF">GLOTRDRAFT_68924</name>
</gene>
<keyword evidence="2" id="KW-1185">Reference proteome</keyword>
<reference evidence="1 2" key="1">
    <citation type="journal article" date="2012" name="Science">
        <title>The Paleozoic origin of enzymatic lignin decomposition reconstructed from 31 fungal genomes.</title>
        <authorList>
            <person name="Floudas D."/>
            <person name="Binder M."/>
            <person name="Riley R."/>
            <person name="Barry K."/>
            <person name="Blanchette R.A."/>
            <person name="Henrissat B."/>
            <person name="Martinez A.T."/>
            <person name="Otillar R."/>
            <person name="Spatafora J.W."/>
            <person name="Yadav J.S."/>
            <person name="Aerts A."/>
            <person name="Benoit I."/>
            <person name="Boyd A."/>
            <person name="Carlson A."/>
            <person name="Copeland A."/>
            <person name="Coutinho P.M."/>
            <person name="de Vries R.P."/>
            <person name="Ferreira P."/>
            <person name="Findley K."/>
            <person name="Foster B."/>
            <person name="Gaskell J."/>
            <person name="Glotzer D."/>
            <person name="Gorecki P."/>
            <person name="Heitman J."/>
            <person name="Hesse C."/>
            <person name="Hori C."/>
            <person name="Igarashi K."/>
            <person name="Jurgens J.A."/>
            <person name="Kallen N."/>
            <person name="Kersten P."/>
            <person name="Kohler A."/>
            <person name="Kuees U."/>
            <person name="Kumar T.K.A."/>
            <person name="Kuo A."/>
            <person name="LaButti K."/>
            <person name="Larrondo L.F."/>
            <person name="Lindquist E."/>
            <person name="Ling A."/>
            <person name="Lombard V."/>
            <person name="Lucas S."/>
            <person name="Lundell T."/>
            <person name="Martin R."/>
            <person name="McLaughlin D.J."/>
            <person name="Morgenstern I."/>
            <person name="Morin E."/>
            <person name="Murat C."/>
            <person name="Nagy L.G."/>
            <person name="Nolan M."/>
            <person name="Ohm R.A."/>
            <person name="Patyshakuliyeva A."/>
            <person name="Rokas A."/>
            <person name="Ruiz-Duenas F.J."/>
            <person name="Sabat G."/>
            <person name="Salamov A."/>
            <person name="Samejima M."/>
            <person name="Schmutz J."/>
            <person name="Slot J.C."/>
            <person name="St John F."/>
            <person name="Stenlid J."/>
            <person name="Sun H."/>
            <person name="Sun S."/>
            <person name="Syed K."/>
            <person name="Tsang A."/>
            <person name="Wiebenga A."/>
            <person name="Young D."/>
            <person name="Pisabarro A."/>
            <person name="Eastwood D.C."/>
            <person name="Martin F."/>
            <person name="Cullen D."/>
            <person name="Grigoriev I.V."/>
            <person name="Hibbett D.S."/>
        </authorList>
    </citation>
    <scope>NUCLEOTIDE SEQUENCE [LARGE SCALE GENOMIC DNA]</scope>
    <source>
        <strain evidence="1 2">ATCC 11539</strain>
    </source>
</reference>
<dbReference type="Proteomes" id="UP000030669">
    <property type="component" value="Unassembled WGS sequence"/>
</dbReference>
<evidence type="ECO:0000313" key="2">
    <source>
        <dbReference type="Proteomes" id="UP000030669"/>
    </source>
</evidence>
<dbReference type="RefSeq" id="XP_007861199.1">
    <property type="nucleotide sequence ID" value="XM_007863008.1"/>
</dbReference>
<accession>S7QN84</accession>
<dbReference type="OMA" id="HTMTSKS"/>
<dbReference type="AlphaFoldDB" id="S7QN84"/>
<dbReference type="KEGG" id="gtr:GLOTRDRAFT_68924"/>
<dbReference type="GeneID" id="19307932"/>
<dbReference type="OrthoDB" id="2245455at2759"/>
<dbReference type="PANTHER" id="PTHR37327">
    <property type="entry name" value="CHROMOSOME 1, WHOLE GENOME SHOTGUN SEQUENCE"/>
    <property type="match status" value="1"/>
</dbReference>
<protein>
    <submittedName>
        <fullName evidence="1">Uncharacterized protein</fullName>
    </submittedName>
</protein>
<dbReference type="eggNOG" id="ENOG502QZS0">
    <property type="taxonomic scope" value="Eukaryota"/>
</dbReference>
<dbReference type="EMBL" id="KB469296">
    <property type="protein sequence ID" value="EPQ60897.1"/>
    <property type="molecule type" value="Genomic_DNA"/>
</dbReference>
<evidence type="ECO:0000313" key="1">
    <source>
        <dbReference type="EMBL" id="EPQ60897.1"/>
    </source>
</evidence>
<dbReference type="HOGENOM" id="CLU_860465_0_0_1"/>
<organism evidence="1 2">
    <name type="scientific">Gloeophyllum trabeum (strain ATCC 11539 / FP-39264 / Madison 617)</name>
    <name type="common">Brown rot fungus</name>
    <dbReference type="NCBI Taxonomy" id="670483"/>
    <lineage>
        <taxon>Eukaryota</taxon>
        <taxon>Fungi</taxon>
        <taxon>Dikarya</taxon>
        <taxon>Basidiomycota</taxon>
        <taxon>Agaricomycotina</taxon>
        <taxon>Agaricomycetes</taxon>
        <taxon>Gloeophyllales</taxon>
        <taxon>Gloeophyllaceae</taxon>
        <taxon>Gloeophyllum</taxon>
    </lineage>
</organism>
<dbReference type="STRING" id="670483.S7QN84"/>
<dbReference type="PANTHER" id="PTHR37327:SF1">
    <property type="entry name" value="MICROTUBULE INTERACTING AND TRANSPORT DOMAIN-CONTAINING PROTEIN"/>
    <property type="match status" value="1"/>
</dbReference>